<protein>
    <submittedName>
        <fullName evidence="5">Type I restriction enzyme S subunit</fullName>
    </submittedName>
</protein>
<dbReference type="OrthoDB" id="398435at2"/>
<dbReference type="PANTHER" id="PTHR43140">
    <property type="entry name" value="TYPE-1 RESTRICTION ENZYME ECOKI SPECIFICITY PROTEIN"/>
    <property type="match status" value="1"/>
</dbReference>
<dbReference type="GO" id="GO:0009307">
    <property type="term" value="P:DNA restriction-modification system"/>
    <property type="evidence" value="ECO:0007669"/>
    <property type="project" value="UniProtKB-KW"/>
</dbReference>
<evidence type="ECO:0000256" key="2">
    <source>
        <dbReference type="ARBA" id="ARBA00022747"/>
    </source>
</evidence>
<feature type="domain" description="Type I restriction modification DNA specificity" evidence="4">
    <location>
        <begin position="374"/>
        <end position="546"/>
    </location>
</feature>
<comment type="caution">
    <text evidence="5">The sequence shown here is derived from an EMBL/GenBank/DDBJ whole genome shotgun (WGS) entry which is preliminary data.</text>
</comment>
<dbReference type="InterPro" id="IPR000055">
    <property type="entry name" value="Restrct_endonuc_typeI_TRD"/>
</dbReference>
<feature type="domain" description="Type I restriction modification DNA specificity" evidence="4">
    <location>
        <begin position="102"/>
        <end position="266"/>
    </location>
</feature>
<name>A0A316FES9_9GAMM</name>
<dbReference type="CDD" id="cd17253">
    <property type="entry name" value="RMtype1_S_Eco933I-TRD2-CR2_like"/>
    <property type="match status" value="1"/>
</dbReference>
<sequence length="566" mass="63753">MSVESVITSNLDIWTSAIKTKSASGRGSSNKLELYGIKKLRELILELAVRGKLVPQDPDDSSVEQLVSRVEQDRAEFFKKTGIRPPKVNNTKDTYTEPYTIPDNWLWISNSKVFSLVKGKRPKDLSESMQKFEYLDIEALDRGNINRFTNDDKVPRATSEDILVVCDGSRSGLVLDGRNGVIGSTLARVDVPTYLREFIKLFFKQSFNRLNTSMKGAAIPHLDTKELRAGFFALPPLEEQGRILNKVDELMSLCDQLESQTEASIQAHKTLVETLLATLTNAKDADEINDSWQRISEHFDVLFTTEDSIDQLKQTILQLAVMGKLVKQDPNDEPASKLLQRIAAEKEQLIKEKKIKKQKPLPQISDDEKPFELPVGWEWCRIGAVTLSRLGKMLDKAKNKGRELPYLRNTNVQWGSFQLDDIKLMKFEEDELDEFRLQVGDLLICEGGEPGRCAIWLDSSTDMYFQKALHRVRPLGKVLSEYLEICLTVDSANGGLEKYFTGATIKHLVGAKLNIYVLPLPPIGEQGRIVRKAKELFESCDALKAKVQTAQSMQNQLADTISDSAA</sequence>
<reference evidence="5 6" key="1">
    <citation type="submission" date="2018-05" db="EMBL/GenBank/DDBJ databases">
        <title>Genomic Encyclopedia of Type Strains, Phase IV (KMG-IV): sequencing the most valuable type-strain genomes for metagenomic binning, comparative biology and taxonomic classification.</title>
        <authorList>
            <person name="Goeker M."/>
        </authorList>
    </citation>
    <scope>NUCLEOTIDE SEQUENCE [LARGE SCALE GENOMIC DNA]</scope>
    <source>
        <strain evidence="5 6">DSM 25350</strain>
    </source>
</reference>
<gene>
    <name evidence="5" type="ORF">C8D97_11289</name>
</gene>
<dbReference type="Pfam" id="PF01420">
    <property type="entry name" value="Methylase_S"/>
    <property type="match status" value="2"/>
</dbReference>
<comment type="similarity">
    <text evidence="1">Belongs to the type-I restriction system S methylase family.</text>
</comment>
<dbReference type="InterPro" id="IPR051212">
    <property type="entry name" value="Type-I_RE_S_subunit"/>
</dbReference>
<evidence type="ECO:0000313" key="6">
    <source>
        <dbReference type="Proteomes" id="UP000245790"/>
    </source>
</evidence>
<keyword evidence="6" id="KW-1185">Reference proteome</keyword>
<dbReference type="Gene3D" id="3.90.220.20">
    <property type="entry name" value="DNA methylase specificity domains"/>
    <property type="match status" value="2"/>
</dbReference>
<evidence type="ECO:0000259" key="4">
    <source>
        <dbReference type="Pfam" id="PF01420"/>
    </source>
</evidence>
<keyword evidence="3" id="KW-0238">DNA-binding</keyword>
<organism evidence="5 6">
    <name type="scientific">Pleionea mediterranea</name>
    <dbReference type="NCBI Taxonomy" id="523701"/>
    <lineage>
        <taxon>Bacteria</taxon>
        <taxon>Pseudomonadati</taxon>
        <taxon>Pseudomonadota</taxon>
        <taxon>Gammaproteobacteria</taxon>
        <taxon>Oceanospirillales</taxon>
        <taxon>Pleioneaceae</taxon>
        <taxon>Pleionea</taxon>
    </lineage>
</organism>
<dbReference type="AlphaFoldDB" id="A0A316FES9"/>
<dbReference type="SUPFAM" id="SSF116734">
    <property type="entry name" value="DNA methylase specificity domain"/>
    <property type="match status" value="2"/>
</dbReference>
<accession>A0A316FES9</accession>
<dbReference type="GO" id="GO:0003677">
    <property type="term" value="F:DNA binding"/>
    <property type="evidence" value="ECO:0007669"/>
    <property type="project" value="UniProtKB-KW"/>
</dbReference>
<dbReference type="Proteomes" id="UP000245790">
    <property type="component" value="Unassembled WGS sequence"/>
</dbReference>
<dbReference type="EMBL" id="QGGU01000012">
    <property type="protein sequence ID" value="PWK46853.1"/>
    <property type="molecule type" value="Genomic_DNA"/>
</dbReference>
<evidence type="ECO:0000256" key="1">
    <source>
        <dbReference type="ARBA" id="ARBA00010923"/>
    </source>
</evidence>
<evidence type="ECO:0000313" key="5">
    <source>
        <dbReference type="EMBL" id="PWK46853.1"/>
    </source>
</evidence>
<evidence type="ECO:0000256" key="3">
    <source>
        <dbReference type="ARBA" id="ARBA00023125"/>
    </source>
</evidence>
<dbReference type="PANTHER" id="PTHR43140:SF1">
    <property type="entry name" value="TYPE I RESTRICTION ENZYME ECOKI SPECIFICITY SUBUNIT"/>
    <property type="match status" value="1"/>
</dbReference>
<proteinExistence type="inferred from homology"/>
<dbReference type="InterPro" id="IPR044946">
    <property type="entry name" value="Restrct_endonuc_typeI_TRD_sf"/>
</dbReference>
<keyword evidence="2" id="KW-0680">Restriction system</keyword>
<dbReference type="RefSeq" id="WP_109764723.1">
    <property type="nucleotide sequence ID" value="NZ_QGGU01000012.1"/>
</dbReference>